<dbReference type="Gene3D" id="3.40.50.720">
    <property type="entry name" value="NAD(P)-binding Rossmann-like Domain"/>
    <property type="match status" value="1"/>
</dbReference>
<protein>
    <recommendedName>
        <fullName evidence="4">NmrA-like domain-containing protein</fullName>
    </recommendedName>
</protein>
<dbReference type="PANTHER" id="PTHR47706:SF4">
    <property type="entry name" value="NMRA-LIKE DOMAIN-CONTAINING PROTEIN"/>
    <property type="match status" value="1"/>
</dbReference>
<feature type="domain" description="NmrA-like" evidence="4">
    <location>
        <begin position="4"/>
        <end position="244"/>
    </location>
</feature>
<evidence type="ECO:0000313" key="5">
    <source>
        <dbReference type="EMBL" id="KAF3011158.1"/>
    </source>
</evidence>
<organism evidence="5 6">
    <name type="scientific">Curvularia kusanoi</name>
    <name type="common">Cochliobolus kusanoi</name>
    <dbReference type="NCBI Taxonomy" id="90978"/>
    <lineage>
        <taxon>Eukaryota</taxon>
        <taxon>Fungi</taxon>
        <taxon>Dikarya</taxon>
        <taxon>Ascomycota</taxon>
        <taxon>Pezizomycotina</taxon>
        <taxon>Dothideomycetes</taxon>
        <taxon>Pleosporomycetidae</taxon>
        <taxon>Pleosporales</taxon>
        <taxon>Pleosporineae</taxon>
        <taxon>Pleosporaceae</taxon>
        <taxon>Curvularia</taxon>
    </lineage>
</organism>
<dbReference type="InterPro" id="IPR051609">
    <property type="entry name" value="NmrA/Isoflavone_reductase-like"/>
</dbReference>
<dbReference type="InterPro" id="IPR008030">
    <property type="entry name" value="NmrA-like"/>
</dbReference>
<dbReference type="Pfam" id="PF05368">
    <property type="entry name" value="NmrA"/>
    <property type="match status" value="1"/>
</dbReference>
<proteinExistence type="inferred from homology"/>
<keyword evidence="6" id="KW-1185">Reference proteome</keyword>
<dbReference type="AlphaFoldDB" id="A0A9P4TQW5"/>
<dbReference type="EMBL" id="SWKU01000001">
    <property type="protein sequence ID" value="KAF3011158.1"/>
    <property type="molecule type" value="Genomic_DNA"/>
</dbReference>
<evidence type="ECO:0000256" key="3">
    <source>
        <dbReference type="ARBA" id="ARBA00023002"/>
    </source>
</evidence>
<dbReference type="Proteomes" id="UP000801428">
    <property type="component" value="Unassembled WGS sequence"/>
</dbReference>
<comment type="similarity">
    <text evidence="1">Belongs to the NmrA-type oxidoreductase family. Isoflavone reductase subfamily.</text>
</comment>
<dbReference type="SUPFAM" id="SSF51735">
    <property type="entry name" value="NAD(P)-binding Rossmann-fold domains"/>
    <property type="match status" value="1"/>
</dbReference>
<dbReference type="InterPro" id="IPR036291">
    <property type="entry name" value="NAD(P)-bd_dom_sf"/>
</dbReference>
<gene>
    <name evidence="5" type="ORF">E8E13_011507</name>
</gene>
<name>A0A9P4TQW5_CURKU</name>
<evidence type="ECO:0000256" key="1">
    <source>
        <dbReference type="ARBA" id="ARBA00005725"/>
    </source>
</evidence>
<dbReference type="PANTHER" id="PTHR47706">
    <property type="entry name" value="NMRA-LIKE FAMILY PROTEIN"/>
    <property type="match status" value="1"/>
</dbReference>
<dbReference type="GO" id="GO:0016491">
    <property type="term" value="F:oxidoreductase activity"/>
    <property type="evidence" value="ECO:0007669"/>
    <property type="project" value="UniProtKB-KW"/>
</dbReference>
<evidence type="ECO:0000313" key="6">
    <source>
        <dbReference type="Proteomes" id="UP000801428"/>
    </source>
</evidence>
<comment type="caution">
    <text evidence="5">The sequence shown here is derived from an EMBL/GenBank/DDBJ whole genome shotgun (WGS) entry which is preliminary data.</text>
</comment>
<evidence type="ECO:0000256" key="2">
    <source>
        <dbReference type="ARBA" id="ARBA00022857"/>
    </source>
</evidence>
<keyword evidence="2" id="KW-0521">NADP</keyword>
<sequence length="313" mass="34497">MSPVVAVAGGSGGLGRAIVDALKADGSYDVVILARKSNPKLELETGARVLAADYSNPDSLLALFEENKIWTVVSTLNISLDRTVELNLIQAASRSQVTRRFIPNMWSAMVFKPEHANAHPMVPGLFQIRDALTKTNLEWTVIHPGIFLEYYVSGLPTYVERFPVAVDIDADVAGIPGSGKIPVSFTYTFDIGRYVTKLLSLEKWEKEYLLAGDNKTWDDVVSTVQAAKGVQMEVTYDSPEKLQSGRVTEIPGYKKLYEAFGDVDVAKQIVAQYGLWMEEGAFHYASGNLLNELFPEIKPLSMQEAWGKARGTS</sequence>
<evidence type="ECO:0000259" key="4">
    <source>
        <dbReference type="Pfam" id="PF05368"/>
    </source>
</evidence>
<accession>A0A9P4TQW5</accession>
<dbReference type="OrthoDB" id="10000533at2759"/>
<keyword evidence="3" id="KW-0560">Oxidoreductase</keyword>
<reference evidence="5" key="1">
    <citation type="submission" date="2019-04" db="EMBL/GenBank/DDBJ databases">
        <title>Sequencing of skin fungus with MAO and IRED activity.</title>
        <authorList>
            <person name="Marsaioli A.J."/>
            <person name="Bonatto J.M.C."/>
            <person name="Reis Junior O."/>
        </authorList>
    </citation>
    <scope>NUCLEOTIDE SEQUENCE</scope>
    <source>
        <strain evidence="5">30M1</strain>
    </source>
</reference>